<dbReference type="SUPFAM" id="SSF55347">
    <property type="entry name" value="Glyceraldehyde-3-phosphate dehydrogenase-like, C-terminal domain"/>
    <property type="match status" value="1"/>
</dbReference>
<keyword evidence="5" id="KW-0560">Oxidoreductase</keyword>
<dbReference type="Gene3D" id="3.30.360.10">
    <property type="entry name" value="Dihydrodipicolinate Reductase, domain 2"/>
    <property type="match status" value="1"/>
</dbReference>
<sequence>MKQLIQNLNTGETLLEDVPAPLVHRGKVLIQTRRSLVSLGTERMLVEFGKASLIAKARQQPDKVKQVFEKIQTDGLLPTLETVIRKLNQPLPLGYCNVGTVLAVGEGINDLRVGDRVVSNGHHAEVVCVPRNLVAPIPSTVSDDEAAFTVLGAIGLQSIRLLKPNIGETVVVIGLGLIGLLTVQLLRINGCHVVGIDINEAKCQLAEKCGITVFNPASGTNPVKAILAFTNGVGADGVIITASSQADELMSQAARMSRKQGKVILVGVIELTINRADFYEKELTFQVSCSYGPGRYDDDYEQKGYDYPIAHVRWTANRNFQSILNFLSSGQLRVKPFITDCVSLADFNKIYGDIKSSERIASLLSYPEQVDLNPVIELRTHVYEPGSGTVGVIGAGNFTGAILLPALKAAGAIPKIIASANGLNATLLAKKFSISQSTTDYRQILTDSEIDLCVITTRHNSHARLTIEALRAGKHVFVEKPLAVHVHELPLLIKTQQESGRLVMVGFNRRFSPYAQKMKALLPGENTDKLPINVVATINAGFVPANSWVHDRAIGGGRILGEACHFVDLITFLTGSRVVSVYLNAMGRQPTETSDSASLLLRYENGSTGAINYFSNGSKAYAKERVEVYSQERTLVLDNFRTLTGYGFQGFSRLSGRQNKGHIEQMKRLIGAVRMGEMEKSYTAGLSRPEQCLISFADIINTTQTMLAALQSLRENRLVDVMSIGMAQVQPLTAQENE</sequence>
<accession>A0ABW6AE22</accession>
<dbReference type="InterPro" id="IPR055170">
    <property type="entry name" value="GFO_IDH_MocA-like_dom"/>
</dbReference>
<dbReference type="SMART" id="SM00829">
    <property type="entry name" value="PKS_ER"/>
    <property type="match status" value="1"/>
</dbReference>
<comment type="caution">
    <text evidence="7">The sequence shown here is derived from an EMBL/GenBank/DDBJ whole genome shotgun (WGS) entry which is preliminary data.</text>
</comment>
<proteinExistence type="inferred from homology"/>
<keyword evidence="3" id="KW-0479">Metal-binding</keyword>
<protein>
    <submittedName>
        <fullName evidence="7">Bi-domain-containing oxidoreductase</fullName>
    </submittedName>
</protein>
<keyword evidence="4" id="KW-0862">Zinc</keyword>
<dbReference type="Proteomes" id="UP001597512">
    <property type="component" value="Unassembled WGS sequence"/>
</dbReference>
<evidence type="ECO:0000256" key="4">
    <source>
        <dbReference type="ARBA" id="ARBA00022833"/>
    </source>
</evidence>
<dbReference type="InterPro" id="IPR013149">
    <property type="entry name" value="ADH-like_C"/>
</dbReference>
<dbReference type="Pfam" id="PF01408">
    <property type="entry name" value="GFO_IDH_MocA"/>
    <property type="match status" value="1"/>
</dbReference>
<keyword evidence="8" id="KW-1185">Reference proteome</keyword>
<dbReference type="InterPro" id="IPR011032">
    <property type="entry name" value="GroES-like_sf"/>
</dbReference>
<dbReference type="PANTHER" id="PTHR43350:SF19">
    <property type="entry name" value="D-GULOSIDE 3-DEHYDROGENASE"/>
    <property type="match status" value="1"/>
</dbReference>
<dbReference type="EMBL" id="JBHUOM010000001">
    <property type="protein sequence ID" value="MFD2932692.1"/>
    <property type="molecule type" value="Genomic_DNA"/>
</dbReference>
<evidence type="ECO:0000256" key="3">
    <source>
        <dbReference type="ARBA" id="ARBA00022723"/>
    </source>
</evidence>
<dbReference type="InterPro" id="IPR000683">
    <property type="entry name" value="Gfo/Idh/MocA-like_OxRdtase_N"/>
</dbReference>
<evidence type="ECO:0000256" key="2">
    <source>
        <dbReference type="ARBA" id="ARBA00008072"/>
    </source>
</evidence>
<evidence type="ECO:0000259" key="6">
    <source>
        <dbReference type="SMART" id="SM00829"/>
    </source>
</evidence>
<comment type="cofactor">
    <cofactor evidence="1">
        <name>Zn(2+)</name>
        <dbReference type="ChEBI" id="CHEBI:29105"/>
    </cofactor>
</comment>
<dbReference type="Pfam" id="PF22725">
    <property type="entry name" value="GFO_IDH_MocA_C3"/>
    <property type="match status" value="1"/>
</dbReference>
<dbReference type="InterPro" id="IPR020843">
    <property type="entry name" value="ER"/>
</dbReference>
<dbReference type="SUPFAM" id="SSF50129">
    <property type="entry name" value="GroES-like"/>
    <property type="match status" value="1"/>
</dbReference>
<dbReference type="Pfam" id="PF00107">
    <property type="entry name" value="ADH_zinc_N"/>
    <property type="match status" value="1"/>
</dbReference>
<dbReference type="Gene3D" id="3.40.50.720">
    <property type="entry name" value="NAD(P)-binding Rossmann-like Domain"/>
    <property type="match status" value="2"/>
</dbReference>
<organism evidence="7 8">
    <name type="scientific">Spirosoma flavum</name>
    <dbReference type="NCBI Taxonomy" id="2048557"/>
    <lineage>
        <taxon>Bacteria</taxon>
        <taxon>Pseudomonadati</taxon>
        <taxon>Bacteroidota</taxon>
        <taxon>Cytophagia</taxon>
        <taxon>Cytophagales</taxon>
        <taxon>Cytophagaceae</taxon>
        <taxon>Spirosoma</taxon>
    </lineage>
</organism>
<comment type="similarity">
    <text evidence="2">Belongs to the zinc-containing alcohol dehydrogenase family.</text>
</comment>
<evidence type="ECO:0000313" key="8">
    <source>
        <dbReference type="Proteomes" id="UP001597512"/>
    </source>
</evidence>
<evidence type="ECO:0000313" key="7">
    <source>
        <dbReference type="EMBL" id="MFD2932692.1"/>
    </source>
</evidence>
<feature type="domain" description="Enoyl reductase (ER)" evidence="6">
    <location>
        <begin position="75"/>
        <end position="478"/>
    </location>
</feature>
<evidence type="ECO:0000256" key="5">
    <source>
        <dbReference type="ARBA" id="ARBA00023002"/>
    </source>
</evidence>
<dbReference type="PANTHER" id="PTHR43350">
    <property type="entry name" value="NAD-DEPENDENT ALCOHOL DEHYDROGENASE"/>
    <property type="match status" value="1"/>
</dbReference>
<evidence type="ECO:0000256" key="1">
    <source>
        <dbReference type="ARBA" id="ARBA00001947"/>
    </source>
</evidence>
<dbReference type="Gene3D" id="3.90.180.10">
    <property type="entry name" value="Medium-chain alcohol dehydrogenases, catalytic domain"/>
    <property type="match status" value="1"/>
</dbReference>
<reference evidence="8" key="1">
    <citation type="journal article" date="2019" name="Int. J. Syst. Evol. Microbiol.">
        <title>The Global Catalogue of Microorganisms (GCM) 10K type strain sequencing project: providing services to taxonomists for standard genome sequencing and annotation.</title>
        <authorList>
            <consortium name="The Broad Institute Genomics Platform"/>
            <consortium name="The Broad Institute Genome Sequencing Center for Infectious Disease"/>
            <person name="Wu L."/>
            <person name="Ma J."/>
        </authorList>
    </citation>
    <scope>NUCLEOTIDE SEQUENCE [LARGE SCALE GENOMIC DNA]</scope>
    <source>
        <strain evidence="8">KCTC 52490</strain>
    </source>
</reference>
<dbReference type="CDD" id="cd08255">
    <property type="entry name" value="2-desacetyl-2-hydroxyethyl_bacteriochlorophyllide_like"/>
    <property type="match status" value="1"/>
</dbReference>
<name>A0ABW6AE22_9BACT</name>
<dbReference type="SUPFAM" id="SSF51735">
    <property type="entry name" value="NAD(P)-binding Rossmann-fold domains"/>
    <property type="match status" value="2"/>
</dbReference>
<dbReference type="InterPro" id="IPR036291">
    <property type="entry name" value="NAD(P)-bd_dom_sf"/>
</dbReference>
<gene>
    <name evidence="7" type="ORF">ACFS25_02820</name>
</gene>
<dbReference type="RefSeq" id="WP_381496883.1">
    <property type="nucleotide sequence ID" value="NZ_JBHUOM010000001.1"/>
</dbReference>